<dbReference type="AlphaFoldDB" id="E7RJC1"/>
<feature type="transmembrane region" description="Helical" evidence="1">
    <location>
        <begin position="272"/>
        <end position="293"/>
    </location>
</feature>
<organism evidence="2 3">
    <name type="scientific">Planococcus donghaensis MPA1U2</name>
    <dbReference type="NCBI Taxonomy" id="933115"/>
    <lineage>
        <taxon>Bacteria</taxon>
        <taxon>Bacillati</taxon>
        <taxon>Bacillota</taxon>
        <taxon>Bacilli</taxon>
        <taxon>Bacillales</taxon>
        <taxon>Caryophanaceae</taxon>
        <taxon>Planococcus</taxon>
    </lineage>
</organism>
<keyword evidence="1" id="KW-1133">Transmembrane helix</keyword>
<feature type="transmembrane region" description="Helical" evidence="1">
    <location>
        <begin position="104"/>
        <end position="123"/>
    </location>
</feature>
<feature type="transmembrane region" description="Helical" evidence="1">
    <location>
        <begin position="158"/>
        <end position="183"/>
    </location>
</feature>
<dbReference type="EMBL" id="AEPB01000043">
    <property type="protein sequence ID" value="EGA88938.1"/>
    <property type="molecule type" value="Genomic_DNA"/>
</dbReference>
<keyword evidence="1" id="KW-0472">Membrane</keyword>
<dbReference type="OrthoDB" id="1700445at2"/>
<comment type="caution">
    <text evidence="2">The sequence shown here is derived from an EMBL/GenBank/DDBJ whole genome shotgun (WGS) entry which is preliminary data.</text>
</comment>
<gene>
    <name evidence="2" type="ORF">GPDM_12981</name>
</gene>
<feature type="transmembrane region" description="Helical" evidence="1">
    <location>
        <begin position="305"/>
        <end position="323"/>
    </location>
</feature>
<keyword evidence="1" id="KW-0812">Transmembrane</keyword>
<evidence type="ECO:0000313" key="3">
    <source>
        <dbReference type="Proteomes" id="UP000003052"/>
    </source>
</evidence>
<dbReference type="eggNOG" id="ENOG502ZC8C">
    <property type="taxonomic scope" value="Bacteria"/>
</dbReference>
<feature type="transmembrane region" description="Helical" evidence="1">
    <location>
        <begin position="77"/>
        <end position="97"/>
    </location>
</feature>
<feature type="transmembrane region" description="Helical" evidence="1">
    <location>
        <begin position="129"/>
        <end position="146"/>
    </location>
</feature>
<feature type="transmembrane region" description="Helical" evidence="1">
    <location>
        <begin position="203"/>
        <end position="221"/>
    </location>
</feature>
<evidence type="ECO:0000313" key="2">
    <source>
        <dbReference type="EMBL" id="EGA88938.1"/>
    </source>
</evidence>
<feature type="transmembrane region" description="Helical" evidence="1">
    <location>
        <begin position="330"/>
        <end position="349"/>
    </location>
</feature>
<proteinExistence type="predicted"/>
<reference evidence="2 3" key="1">
    <citation type="journal article" date="2011" name="J. Bacteriol.">
        <title>The Draft Genome of Planococcus donghaensis MPA1U2 Reveals Nonsporulation Pathways Controlled by a Conserved Spo0A Regulon.</title>
        <authorList>
            <person name="Pearson M.D."/>
            <person name="Noller H.F."/>
        </authorList>
    </citation>
    <scope>NUCLEOTIDE SEQUENCE [LARGE SCALE GENOMIC DNA]</scope>
    <source>
        <strain evidence="2 3">MPA1U2</strain>
    </source>
</reference>
<accession>E7RJC1</accession>
<protein>
    <recommendedName>
        <fullName evidence="4">Glucosyltransferase GtrII-like protein</fullName>
    </recommendedName>
</protein>
<feature type="transmembrane region" description="Helical" evidence="1">
    <location>
        <begin position="361"/>
        <end position="385"/>
    </location>
</feature>
<dbReference type="Proteomes" id="UP000003052">
    <property type="component" value="Unassembled WGS sequence"/>
</dbReference>
<evidence type="ECO:0000256" key="1">
    <source>
        <dbReference type="SAM" id="Phobius"/>
    </source>
</evidence>
<dbReference type="Pfam" id="PF14264">
    <property type="entry name" value="Glucos_trans_II"/>
    <property type="match status" value="1"/>
</dbReference>
<sequence>MPEEILQKLKSIIKPQWKTAFLTAVVMGFLCHMYVLTNTLPNHDSLINTHSPQLKADSGRFFLSPFSGISSYFDLPWINGMLAIFYLALIAVMLTELFQLKKTFSILAVSCLVVTFPTIASTFSYMFTADGYLIGFLLTVLALLITQKYKFGFIPASILFYISVGIYQANLPLLLTLTLVFLITEIMGKKITSIQLTSYSARFFALASIGMSLYIINFKLYTTLFVGNITSYQGLDSVGQNNASIVEQFEQIHEAFSLFFFRGFITDFPINLFEWLNVAVFLLIFFGFVLLFIQNSKFISKLHAFFAAVMVLFMPLSSYILYFMSADLTYHMLMVFALVSFYILPVVFYEHLSVPTVYAKSFSWLSVLIISVTIFNFALISNIAYLNMELKYEKSTAFVNRLISRIEQTDNVTNASKLAIIGRYRLDSTLSSSNIPESIPKMTGPLGDSIVLYPYHYNQMMQNHFGVTYKFVSEQEYQEIAASDSFAEMDAWPSQTAIQVIDNIIVVKLQN</sequence>
<name>E7RJC1_9BACL</name>
<feature type="transmembrane region" description="Helical" evidence="1">
    <location>
        <begin position="20"/>
        <end position="37"/>
    </location>
</feature>
<dbReference type="InterPro" id="IPR025686">
    <property type="entry name" value="Glucos_trans_II"/>
</dbReference>
<evidence type="ECO:0008006" key="4">
    <source>
        <dbReference type="Google" id="ProtNLM"/>
    </source>
</evidence>
<dbReference type="RefSeq" id="WP_008431957.1">
    <property type="nucleotide sequence ID" value="NZ_AEPB01000043.1"/>
</dbReference>